<evidence type="ECO:0000313" key="2">
    <source>
        <dbReference type="Proteomes" id="UP001499951"/>
    </source>
</evidence>
<organism evidence="1 2">
    <name type="scientific">Rhizomicrobium electricum</name>
    <dbReference type="NCBI Taxonomy" id="480070"/>
    <lineage>
        <taxon>Bacteria</taxon>
        <taxon>Pseudomonadati</taxon>
        <taxon>Pseudomonadota</taxon>
        <taxon>Alphaproteobacteria</taxon>
        <taxon>Micropepsales</taxon>
        <taxon>Micropepsaceae</taxon>
        <taxon>Rhizomicrobium</taxon>
    </lineage>
</organism>
<sequence length="160" mass="17392">MVLVLAAAGCGRSAHQEIELAAAPVRTVAASLAKNPEWKPGKCLCVGHYREDSVEDFPAGLLDAEFAKHRFLRKWSACEPYYGRAAKFKGCEGGMTDFICSVSELTDLPKGTARVLCHVNGQSEALQKAGYLQDEYDVKEEDGRLAVHPVSLKGTGKIHE</sequence>
<evidence type="ECO:0000313" key="1">
    <source>
        <dbReference type="EMBL" id="GAA0559623.1"/>
    </source>
</evidence>
<evidence type="ECO:0008006" key="3">
    <source>
        <dbReference type="Google" id="ProtNLM"/>
    </source>
</evidence>
<dbReference type="Proteomes" id="UP001499951">
    <property type="component" value="Unassembled WGS sequence"/>
</dbReference>
<protein>
    <recommendedName>
        <fullName evidence="3">Lipoprotein</fullName>
    </recommendedName>
</protein>
<comment type="caution">
    <text evidence="1">The sequence shown here is derived from an EMBL/GenBank/DDBJ whole genome shotgun (WGS) entry which is preliminary data.</text>
</comment>
<reference evidence="2" key="1">
    <citation type="journal article" date="2019" name="Int. J. Syst. Evol. Microbiol.">
        <title>The Global Catalogue of Microorganisms (GCM) 10K type strain sequencing project: providing services to taxonomists for standard genome sequencing and annotation.</title>
        <authorList>
            <consortium name="The Broad Institute Genomics Platform"/>
            <consortium name="The Broad Institute Genome Sequencing Center for Infectious Disease"/>
            <person name="Wu L."/>
            <person name="Ma J."/>
        </authorList>
    </citation>
    <scope>NUCLEOTIDE SEQUENCE [LARGE SCALE GENOMIC DNA]</scope>
    <source>
        <strain evidence="2">JCM 15089</strain>
    </source>
</reference>
<accession>A0ABP3P3R3</accession>
<proteinExistence type="predicted"/>
<name>A0ABP3P3R3_9PROT</name>
<keyword evidence="2" id="KW-1185">Reference proteome</keyword>
<dbReference type="EMBL" id="BAAADD010000001">
    <property type="protein sequence ID" value="GAA0559623.1"/>
    <property type="molecule type" value="Genomic_DNA"/>
</dbReference>
<gene>
    <name evidence="1" type="ORF">GCM10008942_05130</name>
</gene>